<name>A0AAW8LRY7_AGRTU</name>
<organism evidence="2 3">
    <name type="scientific">Agrobacterium tumefaciens</name>
    <dbReference type="NCBI Taxonomy" id="358"/>
    <lineage>
        <taxon>Bacteria</taxon>
        <taxon>Pseudomonadati</taxon>
        <taxon>Pseudomonadota</taxon>
        <taxon>Alphaproteobacteria</taxon>
        <taxon>Hyphomicrobiales</taxon>
        <taxon>Rhizobiaceae</taxon>
        <taxon>Rhizobium/Agrobacterium group</taxon>
        <taxon>Agrobacterium</taxon>
        <taxon>Agrobacterium tumefaciens complex</taxon>
    </lineage>
</organism>
<comment type="caution">
    <text evidence="2">The sequence shown here is derived from an EMBL/GenBank/DDBJ whole genome shotgun (WGS) entry which is preliminary data.</text>
</comment>
<evidence type="ECO:0000313" key="3">
    <source>
        <dbReference type="Proteomes" id="UP001265315"/>
    </source>
</evidence>
<dbReference type="EMBL" id="JAVDSW010000001">
    <property type="protein sequence ID" value="MDR6701884.1"/>
    <property type="molecule type" value="Genomic_DNA"/>
</dbReference>
<reference evidence="2" key="1">
    <citation type="submission" date="2023-07" db="EMBL/GenBank/DDBJ databases">
        <title>Sorghum-associated microbial communities from plants grown in Nebraska, USA.</title>
        <authorList>
            <person name="Schachtman D."/>
        </authorList>
    </citation>
    <scope>NUCLEOTIDE SEQUENCE</scope>
    <source>
        <strain evidence="2">1457</strain>
    </source>
</reference>
<evidence type="ECO:0000313" key="2">
    <source>
        <dbReference type="EMBL" id="MDR6701884.1"/>
    </source>
</evidence>
<accession>A0AAW8LRY7</accession>
<gene>
    <name evidence="2" type="ORF">J2W61_001712</name>
</gene>
<proteinExistence type="predicted"/>
<sequence length="49" mass="5018">MLSMETVGGLSLLGYADEGAWGLPPSALPGISPSRGEIDPRQALAHLNA</sequence>
<evidence type="ECO:0000256" key="1">
    <source>
        <dbReference type="SAM" id="MobiDB-lite"/>
    </source>
</evidence>
<feature type="region of interest" description="Disordered" evidence="1">
    <location>
        <begin position="26"/>
        <end position="49"/>
    </location>
</feature>
<dbReference type="Proteomes" id="UP001265315">
    <property type="component" value="Unassembled WGS sequence"/>
</dbReference>
<protein>
    <submittedName>
        <fullName evidence="2">Uncharacterized protein</fullName>
    </submittedName>
</protein>
<dbReference type="AlphaFoldDB" id="A0AAW8LRY7"/>